<dbReference type="AlphaFoldDB" id="A0A5B9EG77"/>
<dbReference type="Proteomes" id="UP000321820">
    <property type="component" value="Chromosome"/>
</dbReference>
<dbReference type="SMART" id="SM00331">
    <property type="entry name" value="PP2C_SIG"/>
    <property type="match status" value="1"/>
</dbReference>
<dbReference type="GO" id="GO:0004722">
    <property type="term" value="F:protein serine/threonine phosphatase activity"/>
    <property type="evidence" value="ECO:0007669"/>
    <property type="project" value="InterPro"/>
</dbReference>
<evidence type="ECO:0000259" key="1">
    <source>
        <dbReference type="PROSITE" id="PS51746"/>
    </source>
</evidence>
<protein>
    <submittedName>
        <fullName evidence="2">Serine/threonine-protein phosphatase</fullName>
    </submittedName>
</protein>
<sequence>MEARRDLKLEHAMLSDVGRVRKGNEDACGADAKAGLFVVCDGMGGAAAGEIASHLAVETFLKEFGARKAAKRRTSPAQLLDDAVAAANKAVITKAKTSPDLRGMGTTLVSLLVQRSEEGHEAPFEVWTAHAGDSRCYRLRKGELHRLTQDHSLVEEQLRAGLITPEEAEFSPIRNVITRAVGSQSDVDTEVHCDDALPGDLYLLCSDGLTRDLSDSDLARHLRAAGDDLELVCRSMIGEANVMGGADNITCLLVRIPL</sequence>
<evidence type="ECO:0000313" key="3">
    <source>
        <dbReference type="Proteomes" id="UP000321820"/>
    </source>
</evidence>
<organism evidence="2 3">
    <name type="scientific">Terriglobus albidus</name>
    <dbReference type="NCBI Taxonomy" id="1592106"/>
    <lineage>
        <taxon>Bacteria</taxon>
        <taxon>Pseudomonadati</taxon>
        <taxon>Acidobacteriota</taxon>
        <taxon>Terriglobia</taxon>
        <taxon>Terriglobales</taxon>
        <taxon>Acidobacteriaceae</taxon>
        <taxon>Terriglobus</taxon>
    </lineage>
</organism>
<dbReference type="RefSeq" id="WP_147649415.1">
    <property type="nucleotide sequence ID" value="NZ_CP042806.1"/>
</dbReference>
<dbReference type="InterPro" id="IPR015655">
    <property type="entry name" value="PP2C"/>
</dbReference>
<dbReference type="InterPro" id="IPR001932">
    <property type="entry name" value="PPM-type_phosphatase-like_dom"/>
</dbReference>
<dbReference type="KEGG" id="talb:FTW19_20465"/>
<name>A0A5B9EG77_9BACT</name>
<dbReference type="InterPro" id="IPR036457">
    <property type="entry name" value="PPM-type-like_dom_sf"/>
</dbReference>
<proteinExistence type="predicted"/>
<dbReference type="PANTHER" id="PTHR13832">
    <property type="entry name" value="PROTEIN PHOSPHATASE 2C"/>
    <property type="match status" value="1"/>
</dbReference>
<accession>A0A5B9EG77</accession>
<dbReference type="PROSITE" id="PS51746">
    <property type="entry name" value="PPM_2"/>
    <property type="match status" value="1"/>
</dbReference>
<dbReference type="Pfam" id="PF13672">
    <property type="entry name" value="PP2C_2"/>
    <property type="match status" value="1"/>
</dbReference>
<keyword evidence="3" id="KW-1185">Reference proteome</keyword>
<dbReference type="PANTHER" id="PTHR13832:SF827">
    <property type="entry name" value="PROTEIN PHOSPHATASE 1L"/>
    <property type="match status" value="1"/>
</dbReference>
<dbReference type="SMART" id="SM00332">
    <property type="entry name" value="PP2Cc"/>
    <property type="match status" value="1"/>
</dbReference>
<dbReference type="CDD" id="cd00143">
    <property type="entry name" value="PP2Cc"/>
    <property type="match status" value="1"/>
</dbReference>
<dbReference type="Gene3D" id="3.60.40.10">
    <property type="entry name" value="PPM-type phosphatase domain"/>
    <property type="match status" value="1"/>
</dbReference>
<reference evidence="2 3" key="1">
    <citation type="submission" date="2019-08" db="EMBL/GenBank/DDBJ databases">
        <title>Complete genome sequence of Terriglobus albidus strain ORNL.</title>
        <authorList>
            <person name="Podar M."/>
        </authorList>
    </citation>
    <scope>NUCLEOTIDE SEQUENCE [LARGE SCALE GENOMIC DNA]</scope>
    <source>
        <strain evidence="2 3">ORNL</strain>
    </source>
</reference>
<dbReference type="OrthoDB" id="9801841at2"/>
<feature type="domain" description="PPM-type phosphatase" evidence="1">
    <location>
        <begin position="10"/>
        <end position="256"/>
    </location>
</feature>
<evidence type="ECO:0000313" key="2">
    <source>
        <dbReference type="EMBL" id="QEE30145.1"/>
    </source>
</evidence>
<dbReference type="SUPFAM" id="SSF81606">
    <property type="entry name" value="PP2C-like"/>
    <property type="match status" value="1"/>
</dbReference>
<gene>
    <name evidence="2" type="ORF">FTW19_20465</name>
</gene>
<dbReference type="EMBL" id="CP042806">
    <property type="protein sequence ID" value="QEE30145.1"/>
    <property type="molecule type" value="Genomic_DNA"/>
</dbReference>